<name>A0A2S9K7K6_9BURK</name>
<dbReference type="GO" id="GO:0055085">
    <property type="term" value="P:transmembrane transport"/>
    <property type="evidence" value="ECO:0007669"/>
    <property type="project" value="InterPro"/>
</dbReference>
<keyword evidence="1 2" id="KW-0732">Signal</keyword>
<dbReference type="CDD" id="cd13665">
    <property type="entry name" value="PBP2_TRAP_Dctp3_4"/>
    <property type="match status" value="1"/>
</dbReference>
<dbReference type="PANTHER" id="PTHR33376:SF15">
    <property type="entry name" value="BLL6794 PROTEIN"/>
    <property type="match status" value="1"/>
</dbReference>
<comment type="caution">
    <text evidence="3">The sequence shown here is derived from an EMBL/GenBank/DDBJ whole genome shotgun (WGS) entry which is preliminary data.</text>
</comment>
<dbReference type="RefSeq" id="WP_105747222.1">
    <property type="nucleotide sequence ID" value="NZ_PVLQ01000012.1"/>
</dbReference>
<evidence type="ECO:0000313" key="4">
    <source>
        <dbReference type="Proteomes" id="UP000238589"/>
    </source>
</evidence>
<dbReference type="PANTHER" id="PTHR33376">
    <property type="match status" value="1"/>
</dbReference>
<dbReference type="InterPro" id="IPR038404">
    <property type="entry name" value="TRAP_DctP_sf"/>
</dbReference>
<evidence type="ECO:0000313" key="3">
    <source>
        <dbReference type="EMBL" id="PRD66382.1"/>
    </source>
</evidence>
<dbReference type="Pfam" id="PF03480">
    <property type="entry name" value="DctP"/>
    <property type="match status" value="1"/>
</dbReference>
<organism evidence="3 4">
    <name type="scientific">Malikia granosa</name>
    <dbReference type="NCBI Taxonomy" id="263067"/>
    <lineage>
        <taxon>Bacteria</taxon>
        <taxon>Pseudomonadati</taxon>
        <taxon>Pseudomonadota</taxon>
        <taxon>Betaproteobacteria</taxon>
        <taxon>Burkholderiales</taxon>
        <taxon>Comamonadaceae</taxon>
        <taxon>Malikia</taxon>
    </lineage>
</organism>
<dbReference type="AlphaFoldDB" id="A0A2S9K7K6"/>
<protein>
    <submittedName>
        <fullName evidence="3">C4-dicarboxylate ABC transporter</fullName>
    </submittedName>
</protein>
<dbReference type="Gene3D" id="3.40.190.170">
    <property type="entry name" value="Bacterial extracellular solute-binding protein, family 7"/>
    <property type="match status" value="1"/>
</dbReference>
<reference evidence="3 4" key="1">
    <citation type="submission" date="2018-03" db="EMBL/GenBank/DDBJ databases">
        <title>Comparative genomics illustrates the genes involved in a hyperalkaliphilic mechanisms of Serpentinomonas isolated from highly-alkaline calcium-rich serpentinized springs.</title>
        <authorList>
            <person name="Suzuki S."/>
            <person name="Ishii S."/>
            <person name="Walworth N."/>
            <person name="Bird L."/>
            <person name="Kuenen J.G."/>
            <person name="Nealson K.H."/>
        </authorList>
    </citation>
    <scope>NUCLEOTIDE SEQUENCE [LARGE SCALE GENOMIC DNA]</scope>
    <source>
        <strain evidence="3 4">P1</strain>
    </source>
</reference>
<dbReference type="NCBIfam" id="NF037995">
    <property type="entry name" value="TRAP_S1"/>
    <property type="match status" value="1"/>
</dbReference>
<feature type="chain" id="PRO_5015504200" evidence="2">
    <location>
        <begin position="23"/>
        <end position="343"/>
    </location>
</feature>
<evidence type="ECO:0000256" key="1">
    <source>
        <dbReference type="ARBA" id="ARBA00022729"/>
    </source>
</evidence>
<evidence type="ECO:0000256" key="2">
    <source>
        <dbReference type="SAM" id="SignalP"/>
    </source>
</evidence>
<dbReference type="EMBL" id="PVLQ01000012">
    <property type="protein sequence ID" value="PRD66382.1"/>
    <property type="molecule type" value="Genomic_DNA"/>
</dbReference>
<gene>
    <name evidence="3" type="ORF">C6P64_03550</name>
</gene>
<accession>A0A2S9K7K6</accession>
<dbReference type="OrthoDB" id="9177965at2"/>
<sequence length="343" mass="37890">MKRLLNHSLIALAALSAWGAHAQEVTLKVHHIWPNTAIVPSKVLNPWCDKIALESKNRIKCQLMPAMSGGGTAAQLVDRVKDGVDDMVLTLPGYTPGRFPSTEVFELPFMSYNAESTSRAIWDYTQKYGMKEFVGTKLLAIWTHDEGYIHNAKHPIKTLADLKGLKLRAPTRQTTKLLTLMGASAIGMPITGVADAISKGTLDGAVVPWETLPSFRITENVKYHTETPQSRPGLYTAVLMWGMNQAKYDSLPADLKAIIDRNSGAALSAQLGRTYDESQAPARKVAEERKNEVYVLPEAETDNWIKASAPIYDSWVADVEKKGLPGKAMVQEARELVQKYSKK</sequence>
<proteinExistence type="predicted"/>
<feature type="signal peptide" evidence="2">
    <location>
        <begin position="1"/>
        <end position="22"/>
    </location>
</feature>
<dbReference type="InterPro" id="IPR018389">
    <property type="entry name" value="DctP_fam"/>
</dbReference>
<dbReference type="Proteomes" id="UP000238589">
    <property type="component" value="Unassembled WGS sequence"/>
</dbReference>
<keyword evidence="4" id="KW-1185">Reference proteome</keyword>